<keyword evidence="2" id="KW-0472">Membrane</keyword>
<evidence type="ECO:0008006" key="5">
    <source>
        <dbReference type="Google" id="ProtNLM"/>
    </source>
</evidence>
<keyword evidence="4" id="KW-1185">Reference proteome</keyword>
<dbReference type="Gene3D" id="1.25.40.10">
    <property type="entry name" value="Tetratricopeptide repeat domain"/>
    <property type="match status" value="1"/>
</dbReference>
<dbReference type="EMBL" id="JACJQB010000005">
    <property type="protein sequence ID" value="MBD2187447.1"/>
    <property type="molecule type" value="Genomic_DNA"/>
</dbReference>
<dbReference type="RefSeq" id="WP_190402320.1">
    <property type="nucleotide sequence ID" value="NZ_JACJQB010000005.1"/>
</dbReference>
<feature type="transmembrane region" description="Helical" evidence="2">
    <location>
        <begin position="163"/>
        <end position="179"/>
    </location>
</feature>
<proteinExistence type="predicted"/>
<comment type="caution">
    <text evidence="3">The sequence shown here is derived from an EMBL/GenBank/DDBJ whole genome shotgun (WGS) entry which is preliminary data.</text>
</comment>
<dbReference type="InterPro" id="IPR019734">
    <property type="entry name" value="TPR_rpt"/>
</dbReference>
<sequence>MEEISQEPSQEISAEQLALELYQAGVSNFEGGNYQAAIAVLERARALIELDTNLGGDILIWLSNSYDAAGRTEDAIALCRSLKKHPIGSIRKSARFMLGIFTAPQLSKLEGVVSEVPLLESPDSYQSKPIARSPRTNNADQKPFREVSLEKPQPINSRDVNKFLLFAIAVFAAILWLWATT</sequence>
<protein>
    <recommendedName>
        <fullName evidence="5">Tetratricopeptide repeat protein</fullName>
    </recommendedName>
</protein>
<keyword evidence="2" id="KW-0812">Transmembrane</keyword>
<evidence type="ECO:0000313" key="3">
    <source>
        <dbReference type="EMBL" id="MBD2187447.1"/>
    </source>
</evidence>
<evidence type="ECO:0000256" key="2">
    <source>
        <dbReference type="SAM" id="Phobius"/>
    </source>
</evidence>
<dbReference type="PANTHER" id="PTHR36761">
    <property type="entry name" value="ORF03 PROTEIN"/>
    <property type="match status" value="1"/>
</dbReference>
<gene>
    <name evidence="3" type="ORF">H6F41_04715</name>
</gene>
<dbReference type="Proteomes" id="UP000642094">
    <property type="component" value="Unassembled WGS sequence"/>
</dbReference>
<organism evidence="3 4">
    <name type="scientific">Pseudanabaena mucicola FACHB-723</name>
    <dbReference type="NCBI Taxonomy" id="2692860"/>
    <lineage>
        <taxon>Bacteria</taxon>
        <taxon>Bacillati</taxon>
        <taxon>Cyanobacteriota</taxon>
        <taxon>Cyanophyceae</taxon>
        <taxon>Pseudanabaenales</taxon>
        <taxon>Pseudanabaenaceae</taxon>
        <taxon>Pseudanabaena</taxon>
    </lineage>
</organism>
<feature type="region of interest" description="Disordered" evidence="1">
    <location>
        <begin position="124"/>
        <end position="150"/>
    </location>
</feature>
<dbReference type="PANTHER" id="PTHR36761:SF2">
    <property type="entry name" value="ORF03 PROTEIN"/>
    <property type="match status" value="1"/>
</dbReference>
<accession>A0ABR7ZUG4</accession>
<keyword evidence="2" id="KW-1133">Transmembrane helix</keyword>
<dbReference type="Pfam" id="PF13174">
    <property type="entry name" value="TPR_6"/>
    <property type="match status" value="1"/>
</dbReference>
<dbReference type="InterPro" id="IPR011990">
    <property type="entry name" value="TPR-like_helical_dom_sf"/>
</dbReference>
<reference evidence="3 4" key="1">
    <citation type="journal article" date="2020" name="ISME J.">
        <title>Comparative genomics reveals insights into cyanobacterial evolution and habitat adaptation.</title>
        <authorList>
            <person name="Chen M.Y."/>
            <person name="Teng W.K."/>
            <person name="Zhao L."/>
            <person name="Hu C.X."/>
            <person name="Zhou Y.K."/>
            <person name="Han B.P."/>
            <person name="Song L.R."/>
            <person name="Shu W.S."/>
        </authorList>
    </citation>
    <scope>NUCLEOTIDE SEQUENCE [LARGE SCALE GENOMIC DNA]</scope>
    <source>
        <strain evidence="3 4">FACHB-723</strain>
    </source>
</reference>
<dbReference type="SUPFAM" id="SSF48452">
    <property type="entry name" value="TPR-like"/>
    <property type="match status" value="1"/>
</dbReference>
<evidence type="ECO:0000313" key="4">
    <source>
        <dbReference type="Proteomes" id="UP000642094"/>
    </source>
</evidence>
<evidence type="ECO:0000256" key="1">
    <source>
        <dbReference type="SAM" id="MobiDB-lite"/>
    </source>
</evidence>
<name>A0ABR7ZUG4_9CYAN</name>